<organism evidence="1 2">
    <name type="scientific">Hyphomonas atlantica</name>
    <dbReference type="NCBI Taxonomy" id="1280948"/>
    <lineage>
        <taxon>Bacteria</taxon>
        <taxon>Pseudomonadati</taxon>
        <taxon>Pseudomonadota</taxon>
        <taxon>Alphaproteobacteria</taxon>
        <taxon>Hyphomonadales</taxon>
        <taxon>Hyphomonadaceae</taxon>
        <taxon>Hyphomonas</taxon>
    </lineage>
</organism>
<reference evidence="1 2" key="1">
    <citation type="journal article" date="2014" name="Antonie Van Leeuwenhoek">
        <title>Hyphomonas beringensis sp. nov. and Hyphomonas chukchiensis sp. nov., isolated from surface seawater of the Bering Sea and Chukchi Sea.</title>
        <authorList>
            <person name="Li C."/>
            <person name="Lai Q."/>
            <person name="Li G."/>
            <person name="Dong C."/>
            <person name="Wang J."/>
            <person name="Liao Y."/>
            <person name="Shao Z."/>
        </authorList>
    </citation>
    <scope>NUCLEOTIDE SEQUENCE [LARGE SCALE GENOMIC DNA]</scope>
    <source>
        <strain evidence="1 2">22II1-22F38</strain>
    </source>
</reference>
<comment type="caution">
    <text evidence="1">The sequence shown here is derived from an EMBL/GenBank/DDBJ whole genome shotgun (WGS) entry which is preliminary data.</text>
</comment>
<dbReference type="Gene3D" id="2.40.50.320">
    <property type="entry name" value="Copper binding periplasmic protein CusF"/>
    <property type="match status" value="1"/>
</dbReference>
<keyword evidence="2" id="KW-1185">Reference proteome</keyword>
<evidence type="ECO:0000313" key="2">
    <source>
        <dbReference type="Proteomes" id="UP000024547"/>
    </source>
</evidence>
<name>A0A059E0S5_9PROT</name>
<dbReference type="InterPro" id="IPR021647">
    <property type="entry name" value="CusF_Ec"/>
</dbReference>
<proteinExistence type="predicted"/>
<dbReference type="AlphaFoldDB" id="A0A059E0S5"/>
<dbReference type="Pfam" id="PF11604">
    <property type="entry name" value="CusF_Ec"/>
    <property type="match status" value="1"/>
</dbReference>
<sequence>MVSDTPHVARAFGSVLQRDLETRILEITHSPVPEADWPIMQMEFYVSNEIELADYRAGDAVEFIFNFAAEQTPVIIAMRRTSAQELIGALWPEAFPEDDTETE</sequence>
<dbReference type="EMBL" id="AWFH01000023">
    <property type="protein sequence ID" value="KCZ60526.1"/>
    <property type="molecule type" value="Genomic_DNA"/>
</dbReference>
<accession>A0A059E0S5</accession>
<protein>
    <submittedName>
        <fullName evidence="1">Uncharacterized protein</fullName>
    </submittedName>
</protein>
<dbReference type="InterPro" id="IPR042230">
    <property type="entry name" value="CusF_sf"/>
</dbReference>
<dbReference type="Proteomes" id="UP000024547">
    <property type="component" value="Unassembled WGS sequence"/>
</dbReference>
<gene>
    <name evidence="1" type="ORF">HY36_05980</name>
</gene>
<dbReference type="PATRIC" id="fig|1280948.3.peg.2247"/>
<dbReference type="STRING" id="1280948.HY36_05980"/>
<evidence type="ECO:0000313" key="1">
    <source>
        <dbReference type="EMBL" id="KCZ60526.1"/>
    </source>
</evidence>